<keyword evidence="5" id="KW-0408">Iron</keyword>
<evidence type="ECO:0000256" key="3">
    <source>
        <dbReference type="ARBA" id="ARBA00022723"/>
    </source>
</evidence>
<feature type="domain" description="Dimethylamine monooxygenase subunit DmmA-like C-terminal" evidence="7">
    <location>
        <begin position="139"/>
        <end position="182"/>
    </location>
</feature>
<dbReference type="GO" id="GO:0051537">
    <property type="term" value="F:2 iron, 2 sulfur cluster binding"/>
    <property type="evidence" value="ECO:0007669"/>
    <property type="project" value="UniProtKB-KW"/>
</dbReference>
<reference evidence="9 10" key="1">
    <citation type="submission" date="2019-06" db="EMBL/GenBank/DDBJ databases">
        <title>A novel bacterium of genus Amaricoccus, isolated from marine sediment.</title>
        <authorList>
            <person name="Huang H."/>
            <person name="Mo K."/>
            <person name="Hu Y."/>
        </authorList>
    </citation>
    <scope>NUCLEOTIDE SEQUENCE [LARGE SCALE GENOMIC DNA]</scope>
    <source>
        <strain evidence="9 10">HB172011</strain>
    </source>
</reference>
<evidence type="ECO:0000256" key="6">
    <source>
        <dbReference type="ARBA" id="ARBA00023014"/>
    </source>
</evidence>
<keyword evidence="2" id="KW-0001">2Fe-2S</keyword>
<dbReference type="GO" id="GO:0016491">
    <property type="term" value="F:oxidoreductase activity"/>
    <property type="evidence" value="ECO:0007669"/>
    <property type="project" value="UniProtKB-KW"/>
</dbReference>
<accession>A0A501WSB5</accession>
<dbReference type="AlphaFoldDB" id="A0A501WSB5"/>
<protein>
    <submittedName>
        <fullName evidence="9">Uncharacterized protein</fullName>
    </submittedName>
</protein>
<dbReference type="NCBIfam" id="NF041259">
    <property type="entry name" value="mono_DmmA_fam"/>
    <property type="match status" value="1"/>
</dbReference>
<keyword evidence="4" id="KW-0560">Oxidoreductase</keyword>
<dbReference type="OrthoDB" id="6955242at2"/>
<dbReference type="InterPro" id="IPR054582">
    <property type="entry name" value="DmmA-like_N"/>
</dbReference>
<evidence type="ECO:0000256" key="4">
    <source>
        <dbReference type="ARBA" id="ARBA00023002"/>
    </source>
</evidence>
<dbReference type="EMBL" id="VFRP01000006">
    <property type="protein sequence ID" value="TPE51732.1"/>
    <property type="molecule type" value="Genomic_DNA"/>
</dbReference>
<name>A0A501WSB5_9RHOB</name>
<evidence type="ECO:0000313" key="10">
    <source>
        <dbReference type="Proteomes" id="UP000319255"/>
    </source>
</evidence>
<dbReference type="Pfam" id="PF22290">
    <property type="entry name" value="DmmA-like_N"/>
    <property type="match status" value="1"/>
</dbReference>
<comment type="caution">
    <text evidence="9">The sequence shown here is derived from an EMBL/GenBank/DDBJ whole genome shotgun (WGS) entry which is preliminary data.</text>
</comment>
<feature type="domain" description="Dimethylamine monooxygenase subunit DmmA-like N-terminal" evidence="8">
    <location>
        <begin position="9"/>
        <end position="127"/>
    </location>
</feature>
<gene>
    <name evidence="9" type="ORF">FJM51_08550</name>
</gene>
<organism evidence="9 10">
    <name type="scientific">Amaricoccus solimangrovi</name>
    <dbReference type="NCBI Taxonomy" id="2589815"/>
    <lineage>
        <taxon>Bacteria</taxon>
        <taxon>Pseudomonadati</taxon>
        <taxon>Pseudomonadota</taxon>
        <taxon>Alphaproteobacteria</taxon>
        <taxon>Rhodobacterales</taxon>
        <taxon>Paracoccaceae</taxon>
        <taxon>Amaricoccus</taxon>
    </lineage>
</organism>
<keyword evidence="6" id="KW-0411">Iron-sulfur</keyword>
<keyword evidence="3" id="KW-0479">Metal-binding</keyword>
<proteinExistence type="predicted"/>
<evidence type="ECO:0000259" key="8">
    <source>
        <dbReference type="Pfam" id="PF22290"/>
    </source>
</evidence>
<evidence type="ECO:0000256" key="5">
    <source>
        <dbReference type="ARBA" id="ARBA00023004"/>
    </source>
</evidence>
<evidence type="ECO:0000256" key="1">
    <source>
        <dbReference type="ARBA" id="ARBA00022630"/>
    </source>
</evidence>
<evidence type="ECO:0000256" key="2">
    <source>
        <dbReference type="ARBA" id="ARBA00022714"/>
    </source>
</evidence>
<dbReference type="GO" id="GO:0046872">
    <property type="term" value="F:metal ion binding"/>
    <property type="evidence" value="ECO:0007669"/>
    <property type="project" value="UniProtKB-KW"/>
</dbReference>
<evidence type="ECO:0000313" key="9">
    <source>
        <dbReference type="EMBL" id="TPE51732.1"/>
    </source>
</evidence>
<dbReference type="Proteomes" id="UP000319255">
    <property type="component" value="Unassembled WGS sequence"/>
</dbReference>
<keyword evidence="1" id="KW-0285">Flavoprotein</keyword>
<dbReference type="InterPro" id="IPR048037">
    <property type="entry name" value="DmmA-like_C"/>
</dbReference>
<sequence>MPATKFSPSITSRPVYPGLVSRGAAPSLMVADAEGAEALIDLVERDPAVLDAAHIVYVPAGAPFGARLSALGARLCHEAPSLSAALPRIRAALAEARMGFQLYLAGTEGLIGRVAAEAVSAGLPLDAIQSEHRGSIARRMQCVHCKGITEDVATDPFVCAHCGLTLFVRDHYSRRLGAFQGVCVDAETPGIVPASQEIRP</sequence>
<evidence type="ECO:0000259" key="7">
    <source>
        <dbReference type="Pfam" id="PF22289"/>
    </source>
</evidence>
<dbReference type="Pfam" id="PF22289">
    <property type="entry name" value="DmmA-like_C"/>
    <property type="match status" value="1"/>
</dbReference>
<keyword evidence="10" id="KW-1185">Reference proteome</keyword>
<dbReference type="RefSeq" id="WP_140453705.1">
    <property type="nucleotide sequence ID" value="NZ_VFRP01000006.1"/>
</dbReference>